<evidence type="ECO:0000313" key="1">
    <source>
        <dbReference type="EMBL" id="CAB5221845.1"/>
    </source>
</evidence>
<sequence length="87" mass="10152">MTDENEQLTDALVITKRFRSPTEFSLYIDEQVSKFKITYMDAVINYCNEKEIDIDSIGSLINQKLREKIQMEAEQANMIKPRGHLPI</sequence>
<dbReference type="EMBL" id="LR798294">
    <property type="protein sequence ID" value="CAB5221845.1"/>
    <property type="molecule type" value="Genomic_DNA"/>
</dbReference>
<reference evidence="1" key="1">
    <citation type="submission" date="2020-05" db="EMBL/GenBank/DDBJ databases">
        <authorList>
            <person name="Chiriac C."/>
            <person name="Salcher M."/>
            <person name="Ghai R."/>
            <person name="Kavagutti S V."/>
        </authorList>
    </citation>
    <scope>NUCLEOTIDE SEQUENCE</scope>
</reference>
<proteinExistence type="predicted"/>
<dbReference type="InterPro" id="IPR042071">
    <property type="entry name" value="Trans_coact_sf"/>
</dbReference>
<dbReference type="InterPro" id="IPR031836">
    <property type="entry name" value="Trans_coact"/>
</dbReference>
<organism evidence="1">
    <name type="scientific">uncultured Caudovirales phage</name>
    <dbReference type="NCBI Taxonomy" id="2100421"/>
    <lineage>
        <taxon>Viruses</taxon>
        <taxon>Duplodnaviria</taxon>
        <taxon>Heunggongvirae</taxon>
        <taxon>Uroviricota</taxon>
        <taxon>Caudoviricetes</taxon>
        <taxon>Peduoviridae</taxon>
        <taxon>Maltschvirus</taxon>
        <taxon>Maltschvirus maltsch</taxon>
    </lineage>
</organism>
<gene>
    <name evidence="1" type="ORF">UFOVP242_103</name>
</gene>
<protein>
    <submittedName>
        <fullName evidence="1">Phage late-transcription coactivator</fullName>
    </submittedName>
</protein>
<dbReference type="Gene3D" id="1.10.10.2850">
    <property type="entry name" value="Phage late-transcription coactivator-like"/>
    <property type="match status" value="1"/>
</dbReference>
<accession>A0A6J7WY86</accession>
<name>A0A6J7WY86_9CAUD</name>
<dbReference type="Pfam" id="PF16805">
    <property type="entry name" value="Trans_coact"/>
    <property type="match status" value="1"/>
</dbReference>